<dbReference type="SMART" id="SM00530">
    <property type="entry name" value="HTH_XRE"/>
    <property type="match status" value="1"/>
</dbReference>
<organism evidence="2 3">
    <name type="scientific">Sorlinia euscelidii</name>
    <dbReference type="NCBI Taxonomy" id="3081148"/>
    <lineage>
        <taxon>Bacteria</taxon>
        <taxon>Pseudomonadati</taxon>
        <taxon>Pseudomonadota</taxon>
        <taxon>Alphaproteobacteria</taxon>
        <taxon>Acetobacterales</taxon>
        <taxon>Acetobacteraceae</taxon>
        <taxon>Sorlinia</taxon>
    </lineage>
</organism>
<accession>A0ABU7U0T2</accession>
<comment type="caution">
    <text evidence="2">The sequence shown here is derived from an EMBL/GenBank/DDBJ whole genome shotgun (WGS) entry which is preliminary data.</text>
</comment>
<dbReference type="PROSITE" id="PS50943">
    <property type="entry name" value="HTH_CROC1"/>
    <property type="match status" value="1"/>
</dbReference>
<dbReference type="InterPro" id="IPR001387">
    <property type="entry name" value="Cro/C1-type_HTH"/>
</dbReference>
<dbReference type="Proteomes" id="UP001312908">
    <property type="component" value="Unassembled WGS sequence"/>
</dbReference>
<reference evidence="2 3" key="1">
    <citation type="submission" date="2023-10" db="EMBL/GenBank/DDBJ databases">
        <title>Sorlinia euscelidii gen. nov., sp. nov., an acetic acid bacteria isolated from the gut of Euscelidius variegatus emitter.</title>
        <authorList>
            <person name="Michoud G."/>
            <person name="Marasco R."/>
            <person name="Seferji K."/>
            <person name="Gonella E."/>
            <person name="Garuglieri E."/>
            <person name="Alma A."/>
            <person name="Mapelli F."/>
            <person name="Borin S."/>
            <person name="Daffonchio D."/>
            <person name="Crotti E."/>
        </authorList>
    </citation>
    <scope>NUCLEOTIDE SEQUENCE [LARGE SCALE GENOMIC DNA]</scope>
    <source>
        <strain evidence="2 3">EV16P</strain>
    </source>
</reference>
<name>A0ABU7U0T2_9PROT</name>
<proteinExistence type="predicted"/>
<evidence type="ECO:0000313" key="3">
    <source>
        <dbReference type="Proteomes" id="UP001312908"/>
    </source>
</evidence>
<dbReference type="SUPFAM" id="SSF47413">
    <property type="entry name" value="lambda repressor-like DNA-binding domains"/>
    <property type="match status" value="1"/>
</dbReference>
<feature type="domain" description="HTH cro/C1-type" evidence="1">
    <location>
        <begin position="41"/>
        <end position="95"/>
    </location>
</feature>
<gene>
    <name evidence="2" type="ORF">DOFOFD_04720</name>
</gene>
<keyword evidence="3" id="KW-1185">Reference proteome</keyword>
<dbReference type="EMBL" id="JAWJZY010000002">
    <property type="protein sequence ID" value="MEE8658308.1"/>
    <property type="molecule type" value="Genomic_DNA"/>
</dbReference>
<dbReference type="CDD" id="cd00093">
    <property type="entry name" value="HTH_XRE"/>
    <property type="match status" value="1"/>
</dbReference>
<dbReference type="InterPro" id="IPR010982">
    <property type="entry name" value="Lambda_DNA-bd_dom_sf"/>
</dbReference>
<evidence type="ECO:0000259" key="1">
    <source>
        <dbReference type="PROSITE" id="PS50943"/>
    </source>
</evidence>
<sequence>MLLPTLLKFTRKRGEVREADEMPIYKMYVEKEDRQNGGAYLKSLRETAGIAIRDVADALRLNRVYLYSIERGDAPLRPEYLPKVASLYGVDLAEMSKRYLRYRDPLIYAFIFGDEGDPGLREMRQEFVEGEKSNRL</sequence>
<dbReference type="Gene3D" id="1.10.260.40">
    <property type="entry name" value="lambda repressor-like DNA-binding domains"/>
    <property type="match status" value="1"/>
</dbReference>
<dbReference type="Pfam" id="PF13560">
    <property type="entry name" value="HTH_31"/>
    <property type="match status" value="1"/>
</dbReference>
<evidence type="ECO:0000313" key="2">
    <source>
        <dbReference type="EMBL" id="MEE8658308.1"/>
    </source>
</evidence>
<protein>
    <recommendedName>
        <fullName evidence="1">HTH cro/C1-type domain-containing protein</fullName>
    </recommendedName>
</protein>